<gene>
    <name evidence="1" type="ORF">CWS20_15220</name>
</gene>
<accession>A0A2N0ZFA8</accession>
<name>A0A2N0ZFA8_9BACI</name>
<dbReference type="RefSeq" id="WP_066196426.1">
    <property type="nucleotide sequence ID" value="NZ_JARMMB010000009.1"/>
</dbReference>
<sequence length="67" mass="7773">MAIVKGDIIYSNSMRMKGKVIKVKPNEGTALIEFILSQNKEMMLRTTQLRILLLNDLVKVDKKRKRL</sequence>
<protein>
    <recommendedName>
        <fullName evidence="3">DUF2187 domain-containing protein</fullName>
    </recommendedName>
</protein>
<dbReference type="Proteomes" id="UP000233343">
    <property type="component" value="Unassembled WGS sequence"/>
</dbReference>
<dbReference type="EMBL" id="PISD01000031">
    <property type="protein sequence ID" value="PKG28192.1"/>
    <property type="molecule type" value="Genomic_DNA"/>
</dbReference>
<proteinExistence type="predicted"/>
<evidence type="ECO:0000313" key="2">
    <source>
        <dbReference type="Proteomes" id="UP000233343"/>
    </source>
</evidence>
<keyword evidence="2" id="KW-1185">Reference proteome</keyword>
<evidence type="ECO:0008006" key="3">
    <source>
        <dbReference type="Google" id="ProtNLM"/>
    </source>
</evidence>
<organism evidence="1 2">
    <name type="scientific">Cytobacillus horneckiae</name>
    <dbReference type="NCBI Taxonomy" id="549687"/>
    <lineage>
        <taxon>Bacteria</taxon>
        <taxon>Bacillati</taxon>
        <taxon>Bacillota</taxon>
        <taxon>Bacilli</taxon>
        <taxon>Bacillales</taxon>
        <taxon>Bacillaceae</taxon>
        <taxon>Cytobacillus</taxon>
    </lineage>
</organism>
<evidence type="ECO:0000313" key="1">
    <source>
        <dbReference type="EMBL" id="PKG28192.1"/>
    </source>
</evidence>
<reference evidence="1 2" key="1">
    <citation type="journal article" date="2010" name="Int. J. Syst. Evol. Microbiol.">
        <title>Bacillus horneckiae sp. nov., isolated from a spacecraft-assembly clean room.</title>
        <authorList>
            <person name="Vaishampayan P."/>
            <person name="Probst A."/>
            <person name="Krishnamurthi S."/>
            <person name="Ghosh S."/>
            <person name="Osman S."/>
            <person name="McDowall A."/>
            <person name="Ruckmani A."/>
            <person name="Mayilraj S."/>
            <person name="Venkateswaran K."/>
        </authorList>
    </citation>
    <scope>NUCLEOTIDE SEQUENCE [LARGE SCALE GENOMIC DNA]</scope>
    <source>
        <strain evidence="2">1PO1SC</strain>
    </source>
</reference>
<dbReference type="AlphaFoldDB" id="A0A2N0ZFA8"/>
<comment type="caution">
    <text evidence="1">The sequence shown here is derived from an EMBL/GenBank/DDBJ whole genome shotgun (WGS) entry which is preliminary data.</text>
</comment>